<dbReference type="OrthoDB" id="1925259at2759"/>
<feature type="region of interest" description="Disordered" evidence="1">
    <location>
        <begin position="61"/>
        <end position="85"/>
    </location>
</feature>
<dbReference type="InterPro" id="IPR025486">
    <property type="entry name" value="DUF4378"/>
</dbReference>
<sequence length="722" mass="83641">MGDDLLVHCKIGGRLRKDGAAQKGHAYASAHKQNHNLRMSPEIATNSRSNLEENQFGPYLMENHKRRSNTNQTTPKKSESANSSPSIIAKLMGLKDLPPEKANKKSGGVFHKPSLSGFLNNSNVEFKDVFEVIEERNWQQDKGQNRKFKEFEGDFENYRDNFVKNIEKSNPLFAKHLLDLKCYPPHLHKGMVSRLKSGYVYDRVLSKNQKLRNLDQRNNCSDHDHIVVLDPKMGNFDQDQMFHRTLHENYLEDLQNRRDKMWRFENGGYEGDEYCKKNILKLEKLRRFDSNVSNEETKSLAEMLATPDMERFEKNFDSHKYRRNFLKSKFAREGYYEKVEGSFAKLPQDISPIEREDVVKLRARKHKLRENCTLKGNLASRSCEQEMLLERHDRRGENGNKFETEEKMLFTIDEEQNAAPTTTQICAKEAKKYRNAKKVLNGEKEKCISVMKFNRNTNSNEEEIPSPISVLEPTPIETESSCSSFLKPDSDLHETDTQITEELGVCISSDDDSKGTTCNDKNSILNQLRDQEEREFSYLLDMLIQSGVHRICPGTHLKTYHSREFPVDPRLFDRLEKRYGHMLTWSKSDRKLLFDLVNSVIARVLAPFLDTHPWVRCGSHAEPMWGPEGLVERVWLDLSKERKKFTMGNEEEKMLDLSLFENLGDDINVIGKQIERMLTDDILEEIVLEYISALIKHQNIRCTPTISISPTGTSPKPGIDRH</sequence>
<name>A0A833QMT3_9POAL</name>
<reference evidence="3" key="1">
    <citation type="submission" date="2020-01" db="EMBL/GenBank/DDBJ databases">
        <title>Genome sequence of Kobresia littledalei, the first chromosome-level genome in the family Cyperaceae.</title>
        <authorList>
            <person name="Qu G."/>
        </authorList>
    </citation>
    <scope>NUCLEOTIDE SEQUENCE</scope>
    <source>
        <strain evidence="3">C.B.Clarke</strain>
        <tissue evidence="3">Leaf</tissue>
    </source>
</reference>
<evidence type="ECO:0000259" key="2">
    <source>
        <dbReference type="Pfam" id="PF14309"/>
    </source>
</evidence>
<evidence type="ECO:0000313" key="3">
    <source>
        <dbReference type="EMBL" id="KAF3329975.1"/>
    </source>
</evidence>
<dbReference type="Pfam" id="PF14309">
    <property type="entry name" value="DUF4378"/>
    <property type="match status" value="1"/>
</dbReference>
<proteinExistence type="predicted"/>
<dbReference type="AlphaFoldDB" id="A0A833QMT3"/>
<evidence type="ECO:0000256" key="1">
    <source>
        <dbReference type="SAM" id="MobiDB-lite"/>
    </source>
</evidence>
<keyword evidence="4" id="KW-1185">Reference proteome</keyword>
<organism evidence="3 4">
    <name type="scientific">Carex littledalei</name>
    <dbReference type="NCBI Taxonomy" id="544730"/>
    <lineage>
        <taxon>Eukaryota</taxon>
        <taxon>Viridiplantae</taxon>
        <taxon>Streptophyta</taxon>
        <taxon>Embryophyta</taxon>
        <taxon>Tracheophyta</taxon>
        <taxon>Spermatophyta</taxon>
        <taxon>Magnoliopsida</taxon>
        <taxon>Liliopsida</taxon>
        <taxon>Poales</taxon>
        <taxon>Cyperaceae</taxon>
        <taxon>Cyperoideae</taxon>
        <taxon>Cariceae</taxon>
        <taxon>Carex</taxon>
        <taxon>Carex subgen. Euthyceras</taxon>
    </lineage>
</organism>
<gene>
    <name evidence="3" type="ORF">FCM35_KLT05306</name>
</gene>
<feature type="domain" description="DUF4378" evidence="2">
    <location>
        <begin position="535"/>
        <end position="685"/>
    </location>
</feature>
<comment type="caution">
    <text evidence="3">The sequence shown here is derived from an EMBL/GenBank/DDBJ whole genome shotgun (WGS) entry which is preliminary data.</text>
</comment>
<dbReference type="EMBL" id="SWLB01000014">
    <property type="protein sequence ID" value="KAF3329975.1"/>
    <property type="molecule type" value="Genomic_DNA"/>
</dbReference>
<evidence type="ECO:0000313" key="4">
    <source>
        <dbReference type="Proteomes" id="UP000623129"/>
    </source>
</evidence>
<accession>A0A833QMT3</accession>
<feature type="region of interest" description="Disordered" evidence="1">
    <location>
        <begin position="18"/>
        <end position="39"/>
    </location>
</feature>
<dbReference type="PANTHER" id="PTHR46836">
    <property type="entry name" value="AFADIN"/>
    <property type="match status" value="1"/>
</dbReference>
<feature type="compositionally biased region" description="Polar residues" evidence="1">
    <location>
        <begin position="69"/>
        <end position="85"/>
    </location>
</feature>
<protein>
    <recommendedName>
        <fullName evidence="2">DUF4378 domain-containing protein</fullName>
    </recommendedName>
</protein>
<dbReference type="PANTHER" id="PTHR46836:SF8">
    <property type="entry name" value="AFADIN"/>
    <property type="match status" value="1"/>
</dbReference>
<dbReference type="Proteomes" id="UP000623129">
    <property type="component" value="Unassembled WGS sequence"/>
</dbReference>